<dbReference type="FunCoup" id="A0A371RGK3">
    <property type="interactions" value="9"/>
</dbReference>
<comment type="caution">
    <text evidence="5">The sequence shown here is derived from an EMBL/GenBank/DDBJ whole genome shotgun (WGS) entry which is preliminary data.</text>
</comment>
<organism evidence="5 6">
    <name type="scientific">Parvularcula marina</name>
    <dbReference type="NCBI Taxonomy" id="2292771"/>
    <lineage>
        <taxon>Bacteria</taxon>
        <taxon>Pseudomonadati</taxon>
        <taxon>Pseudomonadota</taxon>
        <taxon>Alphaproteobacteria</taxon>
        <taxon>Parvularculales</taxon>
        <taxon>Parvularculaceae</taxon>
        <taxon>Parvularcula</taxon>
    </lineage>
</organism>
<keyword evidence="3 4" id="KW-0732">Signal</keyword>
<keyword evidence="6" id="KW-1185">Reference proteome</keyword>
<evidence type="ECO:0000256" key="4">
    <source>
        <dbReference type="SAM" id="SignalP"/>
    </source>
</evidence>
<dbReference type="OrthoDB" id="1443407at2"/>
<accession>A0A371RGK3</accession>
<protein>
    <recommendedName>
        <fullName evidence="2">Curli production assembly/transport component CsgF</fullName>
    </recommendedName>
</protein>
<comment type="function">
    <text evidence="1">May be involved in the biogenesis of curli organelles.</text>
</comment>
<gene>
    <name evidence="5" type="ORF">DX908_04195</name>
</gene>
<evidence type="ECO:0000313" key="5">
    <source>
        <dbReference type="EMBL" id="RFB04552.1"/>
    </source>
</evidence>
<dbReference type="InterPro" id="IPR018893">
    <property type="entry name" value="T8SS_CsgF"/>
</dbReference>
<dbReference type="RefSeq" id="WP_116391184.1">
    <property type="nucleotide sequence ID" value="NZ_QUQO01000001.1"/>
</dbReference>
<evidence type="ECO:0000313" key="6">
    <source>
        <dbReference type="Proteomes" id="UP000264589"/>
    </source>
</evidence>
<dbReference type="EMBL" id="QUQO01000001">
    <property type="protein sequence ID" value="RFB04552.1"/>
    <property type="molecule type" value="Genomic_DNA"/>
</dbReference>
<name>A0A371RGK3_9PROT</name>
<proteinExistence type="predicted"/>
<dbReference type="Pfam" id="PF10614">
    <property type="entry name" value="CsgF"/>
    <property type="match status" value="1"/>
</dbReference>
<reference evidence="5 6" key="1">
    <citation type="submission" date="2018-08" db="EMBL/GenBank/DDBJ databases">
        <title>Parvularcula sp. SM1705, isolated from surface water of the South Sea China.</title>
        <authorList>
            <person name="Sun L."/>
        </authorList>
    </citation>
    <scope>NUCLEOTIDE SEQUENCE [LARGE SCALE GENOMIC DNA]</scope>
    <source>
        <strain evidence="5 6">SM1705</strain>
    </source>
</reference>
<dbReference type="Proteomes" id="UP000264589">
    <property type="component" value="Unassembled WGS sequence"/>
</dbReference>
<evidence type="ECO:0000256" key="3">
    <source>
        <dbReference type="ARBA" id="ARBA00022729"/>
    </source>
</evidence>
<sequence length="137" mass="14445">MRICAITAAVLLTTSAANAQDLVYEPINPSFGGNSFNSAHLLAIANAQNSYDPPSNETSDLDRFIRSLESRLMSSLASEVTQAIFGEGGDDQGTIVFGDQTIEYSRGLDGIQLTVIEGDGSRTVITVPTLMTSGGIN</sequence>
<dbReference type="InParanoid" id="A0A371RGK3"/>
<evidence type="ECO:0000256" key="2">
    <source>
        <dbReference type="ARBA" id="ARBA00014031"/>
    </source>
</evidence>
<feature type="signal peptide" evidence="4">
    <location>
        <begin position="1"/>
        <end position="19"/>
    </location>
</feature>
<dbReference type="AlphaFoldDB" id="A0A371RGK3"/>
<feature type="chain" id="PRO_5016901567" description="Curli production assembly/transport component CsgF" evidence="4">
    <location>
        <begin position="20"/>
        <end position="137"/>
    </location>
</feature>
<evidence type="ECO:0000256" key="1">
    <source>
        <dbReference type="ARBA" id="ARBA00003989"/>
    </source>
</evidence>